<protein>
    <submittedName>
        <fullName evidence="5">Transcriptional regulator, GntR family</fullName>
    </submittedName>
</protein>
<sequence length="298" mass="33681">MTPDQSIASQIIELIQTEGIEVGSHLPAQKLADRLRVSRSPVNEALVLLHEKGLLTREPNRGFFLAKPVIAPLAEVVDGLGLAAQDIVTRVYFQIADDLLKGELPETSSELMLRERYGLTHTQLNAVLGRIAGEGWAERKPGYGWIFSTMLTTPDSLLQSYRLRLALEPAALLEPGFRLERKVLERCRAAEQHLLDGGIETDTADQLHDRGVRFHEALVEASGNPFFIDTIKRVNRVRRLLSYRSMRDRKRYVKHCRQHLQILALLEQERNDEASEALREHLRHTLDALAKIAGILQP</sequence>
<name>A0A1I3ERW9_9BURK</name>
<evidence type="ECO:0000313" key="6">
    <source>
        <dbReference type="Proteomes" id="UP000199548"/>
    </source>
</evidence>
<keyword evidence="6" id="KW-1185">Reference proteome</keyword>
<dbReference type="Proteomes" id="UP000199548">
    <property type="component" value="Unassembled WGS sequence"/>
</dbReference>
<dbReference type="Gene3D" id="1.10.10.10">
    <property type="entry name" value="Winged helix-like DNA-binding domain superfamily/Winged helix DNA-binding domain"/>
    <property type="match status" value="1"/>
</dbReference>
<organism evidence="5 6">
    <name type="scientific">Paraburkholderia megapolitana</name>
    <dbReference type="NCBI Taxonomy" id="420953"/>
    <lineage>
        <taxon>Bacteria</taxon>
        <taxon>Pseudomonadati</taxon>
        <taxon>Pseudomonadota</taxon>
        <taxon>Betaproteobacteria</taxon>
        <taxon>Burkholderiales</taxon>
        <taxon>Burkholderiaceae</taxon>
        <taxon>Paraburkholderia</taxon>
    </lineage>
</organism>
<dbReference type="Pfam" id="PF00392">
    <property type="entry name" value="GntR"/>
    <property type="match status" value="1"/>
</dbReference>
<dbReference type="PANTHER" id="PTHR43537">
    <property type="entry name" value="TRANSCRIPTIONAL REGULATOR, GNTR FAMILY"/>
    <property type="match status" value="1"/>
</dbReference>
<evidence type="ECO:0000256" key="1">
    <source>
        <dbReference type="ARBA" id="ARBA00023015"/>
    </source>
</evidence>
<feature type="domain" description="HTH gntR-type" evidence="4">
    <location>
        <begin position="1"/>
        <end position="68"/>
    </location>
</feature>
<dbReference type="RefSeq" id="WP_091008346.1">
    <property type="nucleotide sequence ID" value="NZ_CP041743.1"/>
</dbReference>
<evidence type="ECO:0000256" key="3">
    <source>
        <dbReference type="ARBA" id="ARBA00023163"/>
    </source>
</evidence>
<dbReference type="SMART" id="SM00895">
    <property type="entry name" value="FCD"/>
    <property type="match status" value="1"/>
</dbReference>
<keyword evidence="1" id="KW-0805">Transcription regulation</keyword>
<evidence type="ECO:0000313" key="5">
    <source>
        <dbReference type="EMBL" id="SFI01709.1"/>
    </source>
</evidence>
<dbReference type="SUPFAM" id="SSF48008">
    <property type="entry name" value="GntR ligand-binding domain-like"/>
    <property type="match status" value="1"/>
</dbReference>
<dbReference type="STRING" id="420953.SAMN05192543_1011051"/>
<keyword evidence="3" id="KW-0804">Transcription</keyword>
<dbReference type="GO" id="GO:0003677">
    <property type="term" value="F:DNA binding"/>
    <property type="evidence" value="ECO:0007669"/>
    <property type="project" value="UniProtKB-KW"/>
</dbReference>
<dbReference type="PANTHER" id="PTHR43537:SF49">
    <property type="entry name" value="TRANSCRIPTIONAL REGULATORY PROTEIN"/>
    <property type="match status" value="1"/>
</dbReference>
<gene>
    <name evidence="5" type="ORF">SAMN05192543_1011051</name>
</gene>
<dbReference type="Pfam" id="PF07729">
    <property type="entry name" value="FCD"/>
    <property type="match status" value="1"/>
</dbReference>
<dbReference type="EMBL" id="FOQU01000001">
    <property type="protein sequence ID" value="SFI01709.1"/>
    <property type="molecule type" value="Genomic_DNA"/>
</dbReference>
<dbReference type="Gene3D" id="1.20.120.530">
    <property type="entry name" value="GntR ligand-binding domain-like"/>
    <property type="match status" value="1"/>
</dbReference>
<dbReference type="InterPro" id="IPR036390">
    <property type="entry name" value="WH_DNA-bd_sf"/>
</dbReference>
<dbReference type="InterPro" id="IPR008920">
    <property type="entry name" value="TF_FadR/GntR_C"/>
</dbReference>
<accession>A0A1I3ERW9</accession>
<dbReference type="InterPro" id="IPR000524">
    <property type="entry name" value="Tscrpt_reg_HTH_GntR"/>
</dbReference>
<dbReference type="PROSITE" id="PS50949">
    <property type="entry name" value="HTH_GNTR"/>
    <property type="match status" value="1"/>
</dbReference>
<dbReference type="SUPFAM" id="SSF46785">
    <property type="entry name" value="Winged helix' DNA-binding domain"/>
    <property type="match status" value="2"/>
</dbReference>
<evidence type="ECO:0000256" key="2">
    <source>
        <dbReference type="ARBA" id="ARBA00023125"/>
    </source>
</evidence>
<evidence type="ECO:0000259" key="4">
    <source>
        <dbReference type="PROSITE" id="PS50949"/>
    </source>
</evidence>
<dbReference type="SMART" id="SM00345">
    <property type="entry name" value="HTH_GNTR"/>
    <property type="match status" value="2"/>
</dbReference>
<dbReference type="OrthoDB" id="8960174at2"/>
<reference evidence="5 6" key="1">
    <citation type="submission" date="2016-10" db="EMBL/GenBank/DDBJ databases">
        <authorList>
            <person name="de Groot N.N."/>
        </authorList>
    </citation>
    <scope>NUCLEOTIDE SEQUENCE [LARGE SCALE GENOMIC DNA]</scope>
    <source>
        <strain evidence="5 6">LMG 23650</strain>
    </source>
</reference>
<dbReference type="InterPro" id="IPR036388">
    <property type="entry name" value="WH-like_DNA-bd_sf"/>
</dbReference>
<dbReference type="InterPro" id="IPR011711">
    <property type="entry name" value="GntR_C"/>
</dbReference>
<keyword evidence="2" id="KW-0238">DNA-binding</keyword>
<dbReference type="AlphaFoldDB" id="A0A1I3ERW9"/>
<proteinExistence type="predicted"/>
<dbReference type="GO" id="GO:0003700">
    <property type="term" value="F:DNA-binding transcription factor activity"/>
    <property type="evidence" value="ECO:0007669"/>
    <property type="project" value="InterPro"/>
</dbReference>